<accession>A0A9N7UE11</accession>
<reference evidence="1" key="1">
    <citation type="submission" date="2020-03" db="EMBL/GenBank/DDBJ databases">
        <authorList>
            <person name="Weist P."/>
        </authorList>
    </citation>
    <scope>NUCLEOTIDE SEQUENCE</scope>
</reference>
<keyword evidence="2" id="KW-1185">Reference proteome</keyword>
<sequence>MSALLRGGGLVAEKVSVPLSKAPYSPNICSRAPYMVAHCSVCPAPDGCLGPNRENLYVLTGEKKKSTEPSSSFISAPYQQCRGPVREQTRSLLIYPIPVTTYSRDSHPEKVPGHQD</sequence>
<name>A0A9N7UE11_PLEPL</name>
<gene>
    <name evidence="1" type="ORF">PLEPLA_LOCUS16746</name>
</gene>
<comment type="caution">
    <text evidence="1">The sequence shown here is derived from an EMBL/GenBank/DDBJ whole genome shotgun (WGS) entry which is preliminary data.</text>
</comment>
<evidence type="ECO:0000313" key="1">
    <source>
        <dbReference type="EMBL" id="CAB1428772.1"/>
    </source>
</evidence>
<protein>
    <submittedName>
        <fullName evidence="1">Uncharacterized protein</fullName>
    </submittedName>
</protein>
<dbReference type="AlphaFoldDB" id="A0A9N7UE11"/>
<organism evidence="1 2">
    <name type="scientific">Pleuronectes platessa</name>
    <name type="common">European plaice</name>
    <dbReference type="NCBI Taxonomy" id="8262"/>
    <lineage>
        <taxon>Eukaryota</taxon>
        <taxon>Metazoa</taxon>
        <taxon>Chordata</taxon>
        <taxon>Craniata</taxon>
        <taxon>Vertebrata</taxon>
        <taxon>Euteleostomi</taxon>
        <taxon>Actinopterygii</taxon>
        <taxon>Neopterygii</taxon>
        <taxon>Teleostei</taxon>
        <taxon>Neoteleostei</taxon>
        <taxon>Acanthomorphata</taxon>
        <taxon>Carangaria</taxon>
        <taxon>Pleuronectiformes</taxon>
        <taxon>Pleuronectoidei</taxon>
        <taxon>Pleuronectidae</taxon>
        <taxon>Pleuronectes</taxon>
    </lineage>
</organism>
<proteinExistence type="predicted"/>
<dbReference type="Proteomes" id="UP001153269">
    <property type="component" value="Unassembled WGS sequence"/>
</dbReference>
<evidence type="ECO:0000313" key="2">
    <source>
        <dbReference type="Proteomes" id="UP001153269"/>
    </source>
</evidence>
<dbReference type="EMBL" id="CADEAL010001088">
    <property type="protein sequence ID" value="CAB1428772.1"/>
    <property type="molecule type" value="Genomic_DNA"/>
</dbReference>